<dbReference type="RefSeq" id="WP_173055256.1">
    <property type="nucleotide sequence ID" value="NZ_BAABGO010000018.1"/>
</dbReference>
<feature type="compositionally biased region" description="Low complexity" evidence="1">
    <location>
        <begin position="473"/>
        <end position="482"/>
    </location>
</feature>
<name>A0A6V8K6U3_9ACTN</name>
<keyword evidence="3" id="KW-1185">Reference proteome</keyword>
<dbReference type="EMBL" id="BLPF01000001">
    <property type="protein sequence ID" value="GFJ77706.1"/>
    <property type="molecule type" value="Genomic_DNA"/>
</dbReference>
<comment type="caution">
    <text evidence="2">The sequence shown here is derived from an EMBL/GenBank/DDBJ whole genome shotgun (WGS) entry which is preliminary data.</text>
</comment>
<accession>A0A6V8K6U3</accession>
<feature type="compositionally biased region" description="Gly residues" evidence="1">
    <location>
        <begin position="417"/>
        <end position="433"/>
    </location>
</feature>
<evidence type="ECO:0000313" key="2">
    <source>
        <dbReference type="EMBL" id="GFJ77706.1"/>
    </source>
</evidence>
<dbReference type="AlphaFoldDB" id="A0A6V8K6U3"/>
<feature type="region of interest" description="Disordered" evidence="1">
    <location>
        <begin position="656"/>
        <end position="683"/>
    </location>
</feature>
<organism evidence="2 3">
    <name type="scientific">Phytohabitans houttuyneae</name>
    <dbReference type="NCBI Taxonomy" id="1076126"/>
    <lineage>
        <taxon>Bacteria</taxon>
        <taxon>Bacillati</taxon>
        <taxon>Actinomycetota</taxon>
        <taxon>Actinomycetes</taxon>
        <taxon>Micromonosporales</taxon>
        <taxon>Micromonosporaceae</taxon>
    </lineage>
</organism>
<sequence>MSDDYFGYTTAGNEALMENRRMATRMGEDIRYYPPASSDGNYIEPTPNFEEKFEGGLSPGEETREYYANGIEQIYKRIMSQDPVVLYQLADQWFELNQVLDDLRTRVLKAATNLKEGGDGAGGNGGWTGAGADAFLARGPGATLKSIDDWEQASFQNWMGTLALVSVINQRRGEMADLWREYKEGMVAHSQMWLDNPQNYEYGTNKPFSSPDAIPKGSYEAEEYITWMRQGQLGWHHKAQKIQWDMARDYWSTMSEDYAGGRATVYEGPTDAVMPNMEFIARYKMGPMPNIPKPNITTPDGVDPNITKPNIVKPDVTVPDIPQNTGKPDITAPSVDDIVAPDITTPTVTPPNITTPVVPPPVVTPPVLPPVITPPAVTGVPGGLPTTRPAVMPPGEGLLSNLKSGGGPGVLRAGMQPPGGEGLPPGMPQGGRPGQAPPPPAIKGRGPGGPNAPMAPPQGKGGAPDRPTPATPGTPTTPGLTDQFGGPSGTPSSPVLRNPHATPAQPGRGGGGPRRGTPGLPGAPMQRNPDGTPMRPDAAPPVLGRPAPRTPERMPPARPTTPAANTPGGPFNPLAPPQRPTASPVVGRSAQAGPGAPKPPEPTAGVMRGKRNDGNSGYEAEIGSRKREVKDPQVTIDEEFDRISAILSQESAWTVETPGGGVLDAAPTRNQARSAEPKPTLGA</sequence>
<reference evidence="2 3" key="1">
    <citation type="submission" date="2020-03" db="EMBL/GenBank/DDBJ databases">
        <title>Whole genome shotgun sequence of Phytohabitans houttuyneae NBRC 108639.</title>
        <authorList>
            <person name="Komaki H."/>
            <person name="Tamura T."/>
        </authorList>
    </citation>
    <scope>NUCLEOTIDE SEQUENCE [LARGE SCALE GENOMIC DNA]</scope>
    <source>
        <strain evidence="2 3">NBRC 108639</strain>
    </source>
</reference>
<feature type="region of interest" description="Disordered" evidence="1">
    <location>
        <begin position="395"/>
        <end position="632"/>
    </location>
</feature>
<feature type="compositionally biased region" description="Basic and acidic residues" evidence="1">
    <location>
        <begin position="622"/>
        <end position="631"/>
    </location>
</feature>
<gene>
    <name evidence="2" type="ORF">Phou_018860</name>
</gene>
<feature type="compositionally biased region" description="Low complexity" evidence="1">
    <location>
        <begin position="515"/>
        <end position="524"/>
    </location>
</feature>
<protein>
    <submittedName>
        <fullName evidence="2">Uncharacterized protein</fullName>
    </submittedName>
</protein>
<reference evidence="2 3" key="2">
    <citation type="submission" date="2020-03" db="EMBL/GenBank/DDBJ databases">
        <authorList>
            <person name="Ichikawa N."/>
            <person name="Kimura A."/>
            <person name="Kitahashi Y."/>
            <person name="Uohara A."/>
        </authorList>
    </citation>
    <scope>NUCLEOTIDE SEQUENCE [LARGE SCALE GENOMIC DNA]</scope>
    <source>
        <strain evidence="2 3">NBRC 108639</strain>
    </source>
</reference>
<proteinExistence type="predicted"/>
<evidence type="ECO:0000256" key="1">
    <source>
        <dbReference type="SAM" id="MobiDB-lite"/>
    </source>
</evidence>
<dbReference type="Proteomes" id="UP000482800">
    <property type="component" value="Unassembled WGS sequence"/>
</dbReference>
<evidence type="ECO:0000313" key="3">
    <source>
        <dbReference type="Proteomes" id="UP000482800"/>
    </source>
</evidence>